<dbReference type="PANTHER" id="PTHR44591">
    <property type="entry name" value="STRESS RESPONSE REGULATOR PROTEIN 1"/>
    <property type="match status" value="1"/>
</dbReference>
<keyword evidence="1 2" id="KW-0597">Phosphoprotein</keyword>
<dbReference type="InterPro" id="IPR011006">
    <property type="entry name" value="CheY-like_superfamily"/>
</dbReference>
<dbReference type="RefSeq" id="WP_152213120.1">
    <property type="nucleotide sequence ID" value="NZ_WFLN01000007.1"/>
</dbReference>
<dbReference type="GO" id="GO:0000160">
    <property type="term" value="P:phosphorelay signal transduction system"/>
    <property type="evidence" value="ECO:0007669"/>
    <property type="project" value="InterPro"/>
</dbReference>
<name>A0A833N530_9BACT</name>
<dbReference type="AlphaFoldDB" id="A0A833N530"/>
<accession>A0A833N530</accession>
<dbReference type="PANTHER" id="PTHR44591:SF3">
    <property type="entry name" value="RESPONSE REGULATORY DOMAIN-CONTAINING PROTEIN"/>
    <property type="match status" value="1"/>
</dbReference>
<evidence type="ECO:0000313" key="5">
    <source>
        <dbReference type="Proteomes" id="UP000442694"/>
    </source>
</evidence>
<proteinExistence type="predicted"/>
<dbReference type="Gene3D" id="3.40.50.2300">
    <property type="match status" value="1"/>
</dbReference>
<evidence type="ECO:0000256" key="2">
    <source>
        <dbReference type="PROSITE-ProRule" id="PRU00169"/>
    </source>
</evidence>
<evidence type="ECO:0000256" key="1">
    <source>
        <dbReference type="ARBA" id="ARBA00022553"/>
    </source>
</evidence>
<dbReference type="InterPro" id="IPR001789">
    <property type="entry name" value="Sig_transdc_resp-reg_receiver"/>
</dbReference>
<dbReference type="InterPro" id="IPR050595">
    <property type="entry name" value="Bact_response_regulator"/>
</dbReference>
<keyword evidence="5" id="KW-1185">Reference proteome</keyword>
<feature type="modified residue" description="4-aspartylphosphate" evidence="2">
    <location>
        <position position="53"/>
    </location>
</feature>
<dbReference type="Proteomes" id="UP000442694">
    <property type="component" value="Unassembled WGS sequence"/>
</dbReference>
<gene>
    <name evidence="4" type="ORF">GCL57_09550</name>
</gene>
<dbReference type="EMBL" id="WFLN01000007">
    <property type="protein sequence ID" value="KAB8029777.1"/>
    <property type="molecule type" value="Genomic_DNA"/>
</dbReference>
<organism evidence="4 5">
    <name type="scientific">Fluviispira multicolorata</name>
    <dbReference type="NCBI Taxonomy" id="2654512"/>
    <lineage>
        <taxon>Bacteria</taxon>
        <taxon>Pseudomonadati</taxon>
        <taxon>Bdellovibrionota</taxon>
        <taxon>Oligoflexia</taxon>
        <taxon>Silvanigrellales</taxon>
        <taxon>Silvanigrellaceae</taxon>
        <taxon>Fluviispira</taxon>
    </lineage>
</organism>
<evidence type="ECO:0000259" key="3">
    <source>
        <dbReference type="PROSITE" id="PS50110"/>
    </source>
</evidence>
<feature type="domain" description="Response regulatory" evidence="3">
    <location>
        <begin position="2"/>
        <end position="118"/>
    </location>
</feature>
<dbReference type="SUPFAM" id="SSF52172">
    <property type="entry name" value="CheY-like"/>
    <property type="match status" value="1"/>
</dbReference>
<comment type="caution">
    <text evidence="4">The sequence shown here is derived from an EMBL/GenBank/DDBJ whole genome shotgun (WGS) entry which is preliminary data.</text>
</comment>
<dbReference type="PROSITE" id="PS50110">
    <property type="entry name" value="RESPONSE_REGULATORY"/>
    <property type="match status" value="1"/>
</dbReference>
<dbReference type="Pfam" id="PF00072">
    <property type="entry name" value="Response_reg"/>
    <property type="match status" value="1"/>
</dbReference>
<sequence>MKILIVDDSKSVHRLLEEMLDLPNLEFQHVYNGLEAISAIKETNFQADLILLDWEMPELSGIDTLPIIIKNHPNQTIFMMTTKNSMPEITDAMQKGAKDYIIKPFTKDIIIGKINSLLEGEY</sequence>
<protein>
    <submittedName>
        <fullName evidence="4">Response regulator</fullName>
    </submittedName>
</protein>
<reference evidence="4 5" key="1">
    <citation type="submission" date="2019-10" db="EMBL/GenBank/DDBJ databases">
        <title>New genus of Silvanigrellaceae.</title>
        <authorList>
            <person name="Pitt A."/>
            <person name="Hahn M.W."/>
        </authorList>
    </citation>
    <scope>NUCLEOTIDE SEQUENCE [LARGE SCALE GENOMIC DNA]</scope>
    <source>
        <strain evidence="4 5">33A1-SZDP</strain>
    </source>
</reference>
<dbReference type="SMART" id="SM00448">
    <property type="entry name" value="REC"/>
    <property type="match status" value="1"/>
</dbReference>
<evidence type="ECO:0000313" key="4">
    <source>
        <dbReference type="EMBL" id="KAB8029777.1"/>
    </source>
</evidence>
<dbReference type="CDD" id="cd00156">
    <property type="entry name" value="REC"/>
    <property type="match status" value="1"/>
</dbReference>